<dbReference type="AlphaFoldDB" id="A0A3Q0KRX9"/>
<dbReference type="GO" id="GO:0016607">
    <property type="term" value="C:nuclear speck"/>
    <property type="evidence" value="ECO:0007669"/>
    <property type="project" value="TreeGrafter"/>
</dbReference>
<evidence type="ECO:0000313" key="4">
    <source>
        <dbReference type="Proteomes" id="UP000008854"/>
    </source>
</evidence>
<sequence length="450" mass="50992">MDQPLFSCTKCLRNFPQSEMSRSGQACKGCSPHHSTFKQCEYCKSDFKYRVCGGICPRCQSLKSKYGEPQPCSICNLKTAFGSALVCQRCLHYRNRFGEPRQCHSCGDTCAFLKDEASREKVDGQILCWVCTYNFKLARSRERSIHGSNKRRHDDYQLSTANRSRSSHNSLKKTCTDGYGTRQTDTQVHLQQAVTTQALSLDSVYNEHLLTISQLQDEIKSLKRQLTLKDFDLLTKDRTIAELRSEMIEVKSMNEDRVRKIKSTAQLEQDRLLATIRQLQKEKAMIIHNTKRRKINNNLLKITNRHSLSSTTLFNPDSPLSLGFAKRVTKPSVLESQRKERGGEETMSYSDRISKNTLDSTSSVKRQLTPDSIGVQIYDEDSNLAPQRTVTSGVKQNNSSSPNITPSISSEPPTDEEETSQPYQYDLQEISGKNPLGLDTPSESENETPD</sequence>
<dbReference type="Pfam" id="PF16046">
    <property type="entry name" value="FAM76"/>
    <property type="match status" value="1"/>
</dbReference>
<evidence type="ECO:0000256" key="2">
    <source>
        <dbReference type="ARBA" id="ARBA00023054"/>
    </source>
</evidence>
<evidence type="ECO:0000256" key="1">
    <source>
        <dbReference type="ARBA" id="ARBA00009097"/>
    </source>
</evidence>
<feature type="compositionally biased region" description="Low complexity" evidence="3">
    <location>
        <begin position="397"/>
        <end position="412"/>
    </location>
</feature>
<reference evidence="5" key="2">
    <citation type="submission" date="2018-12" db="UniProtKB">
        <authorList>
            <consortium name="WormBaseParasite"/>
        </authorList>
    </citation>
    <scope>IDENTIFICATION</scope>
    <source>
        <strain evidence="5">Puerto Rican</strain>
    </source>
</reference>
<evidence type="ECO:0000313" key="5">
    <source>
        <dbReference type="WBParaSite" id="Smp_164990.1"/>
    </source>
</evidence>
<feature type="region of interest" description="Disordered" evidence="3">
    <location>
        <begin position="144"/>
        <end position="178"/>
    </location>
</feature>
<dbReference type="Proteomes" id="UP000008854">
    <property type="component" value="Unassembled WGS sequence"/>
</dbReference>
<dbReference type="PANTHER" id="PTHR46176">
    <property type="entry name" value="LD21662P"/>
    <property type="match status" value="1"/>
</dbReference>
<feature type="compositionally biased region" description="Polar residues" evidence="3">
    <location>
        <begin position="347"/>
        <end position="367"/>
    </location>
</feature>
<name>A0A3Q0KRX9_SCHMA</name>
<evidence type="ECO:0000256" key="3">
    <source>
        <dbReference type="SAM" id="MobiDB-lite"/>
    </source>
</evidence>
<feature type="compositionally biased region" description="Polar residues" evidence="3">
    <location>
        <begin position="157"/>
        <end position="173"/>
    </location>
</feature>
<dbReference type="FunCoup" id="A0A3Q0KRX9">
    <property type="interactions" value="994"/>
</dbReference>
<proteinExistence type="inferred from homology"/>
<dbReference type="InterPro" id="IPR032017">
    <property type="entry name" value="FAM76"/>
</dbReference>
<dbReference type="WBParaSite" id="Smp_164990.1">
    <property type="protein sequence ID" value="Smp_164990.1"/>
    <property type="gene ID" value="Smp_164990"/>
</dbReference>
<keyword evidence="4" id="KW-1185">Reference proteome</keyword>
<feature type="region of interest" description="Disordered" evidence="3">
    <location>
        <begin position="389"/>
        <end position="450"/>
    </location>
</feature>
<organism evidence="4 5">
    <name type="scientific">Schistosoma mansoni</name>
    <name type="common">Blood fluke</name>
    <dbReference type="NCBI Taxonomy" id="6183"/>
    <lineage>
        <taxon>Eukaryota</taxon>
        <taxon>Metazoa</taxon>
        <taxon>Spiralia</taxon>
        <taxon>Lophotrochozoa</taxon>
        <taxon>Platyhelminthes</taxon>
        <taxon>Trematoda</taxon>
        <taxon>Digenea</taxon>
        <taxon>Strigeidida</taxon>
        <taxon>Schistosomatoidea</taxon>
        <taxon>Schistosomatidae</taxon>
        <taxon>Schistosoma</taxon>
    </lineage>
</organism>
<dbReference type="PANTHER" id="PTHR46176:SF1">
    <property type="entry name" value="LD21662P"/>
    <property type="match status" value="1"/>
</dbReference>
<accession>A0A3Q0KRX9</accession>
<comment type="similarity">
    <text evidence="1">Belongs to the FAM76 family.</text>
</comment>
<keyword evidence="2" id="KW-0175">Coiled coil</keyword>
<dbReference type="InParanoid" id="A0A3Q0KRX9"/>
<dbReference type="ExpressionAtlas" id="A0A3Q0KRX9">
    <property type="expression patterns" value="baseline"/>
</dbReference>
<feature type="region of interest" description="Disordered" evidence="3">
    <location>
        <begin position="333"/>
        <end position="367"/>
    </location>
</feature>
<protein>
    <submittedName>
        <fullName evidence="5">Protein FAM76B</fullName>
    </submittedName>
</protein>
<reference evidence="4" key="1">
    <citation type="journal article" date="2012" name="PLoS Negl. Trop. Dis.">
        <title>A systematically improved high quality genome and transcriptome of the human blood fluke Schistosoma mansoni.</title>
        <authorList>
            <person name="Protasio A.V."/>
            <person name="Tsai I.J."/>
            <person name="Babbage A."/>
            <person name="Nichol S."/>
            <person name="Hunt M."/>
            <person name="Aslett M.A."/>
            <person name="De Silva N."/>
            <person name="Velarde G.S."/>
            <person name="Anderson T.J."/>
            <person name="Clark R.C."/>
            <person name="Davidson C."/>
            <person name="Dillon G.P."/>
            <person name="Holroyd N.E."/>
            <person name="LoVerde P.T."/>
            <person name="Lloyd C."/>
            <person name="McQuillan J."/>
            <person name="Oliveira G."/>
            <person name="Otto T.D."/>
            <person name="Parker-Manuel S.J."/>
            <person name="Quail M.A."/>
            <person name="Wilson R.A."/>
            <person name="Zerlotini A."/>
            <person name="Dunne D.W."/>
            <person name="Berriman M."/>
        </authorList>
    </citation>
    <scope>NUCLEOTIDE SEQUENCE [LARGE SCALE GENOMIC DNA]</scope>
    <source>
        <strain evidence="4">Puerto Rican</strain>
    </source>
</reference>